<dbReference type="Pfam" id="PF12937">
    <property type="entry name" value="F-box-like"/>
    <property type="match status" value="1"/>
</dbReference>
<dbReference type="InterPro" id="IPR001680">
    <property type="entry name" value="WD40_rpt"/>
</dbReference>
<feature type="domain" description="F-box" evidence="5">
    <location>
        <begin position="299"/>
        <end position="346"/>
    </location>
</feature>
<dbReference type="CDD" id="cd09917">
    <property type="entry name" value="F-box_SF"/>
    <property type="match status" value="1"/>
</dbReference>
<dbReference type="PROSITE" id="PS50082">
    <property type="entry name" value="WD_REPEATS_2"/>
    <property type="match status" value="2"/>
</dbReference>
<dbReference type="PANTHER" id="PTHR44436:SF1">
    <property type="entry name" value="F-BOX_WD REPEAT-CONTAINING PROTEIN 2"/>
    <property type="match status" value="1"/>
</dbReference>
<feature type="compositionally biased region" description="Low complexity" evidence="4">
    <location>
        <begin position="1203"/>
        <end position="1233"/>
    </location>
</feature>
<evidence type="ECO:0000256" key="1">
    <source>
        <dbReference type="ARBA" id="ARBA00022574"/>
    </source>
</evidence>
<dbReference type="PROSITE" id="PS50181">
    <property type="entry name" value="FBOX"/>
    <property type="match status" value="1"/>
</dbReference>
<dbReference type="Pfam" id="PF00400">
    <property type="entry name" value="WD40"/>
    <property type="match status" value="3"/>
</dbReference>
<dbReference type="InterPro" id="IPR001810">
    <property type="entry name" value="F-box_dom"/>
</dbReference>
<sequence>MVATKPFVSNMVHDASPLAQPSTTQSDKQGNNPGENHPFRHQTQDLTHGNDDQSPEWRSSVQTQEPVFSERQYVLASPPTFTYREPHRRHSHQHQHQHQHQQRRRKSSSDTVEFSPMYSLQSPEQSPRACYDDVCDEDRDKDGLNSLQSHRSMGTIADRKNAKTVPTAATSSVYEKLLQTMAQQRSKLNLLQDKTHILTQDLVELDQQEQVSFKQMAQGAENAVEGWNGLWDQHSTCEPFEVQFRRRGDRPAMLAALVQEMSWLDRKLLLSQLVQECGPRHVYFLQSQISRHHGDVCGFDLLSEFPENIASQILRLLSFSDLSRCRLVSRSWNRHAVASDVVYSAIQNLTYPREDINISATTSNDRLHLNWNMLCRFHERDQNWINGRPASVHSVVGHGSYVTSIRERGDWIVTGGYDEKVRLWEAASGRCSKIWDLGSVVSCVELFVDNQLSSGGIVVAAFVDIGLVKMWSLHGPLEMHTLTGHQKGVRAMTINETYLVTAGFDQTVLVWNWRSCRKVASFRAHNEVILGVHLSGNTVFSCCIDATLRVYDIPSKTLLHQVRLFEVQPGVSLQWSCLDTSISALLLATNKRIYVWHLEDLESLVHQQRQVSQNHHQHHQQQHLYRTHSRPESALSYISSTSLAESILEELGYSAGETALTQSLGAPSLSHSPGRPSSSISSSTTSSRSGSCSGASTLGNSSFNSDLLSDTTIAALSVKSPHSTSSSSLSSLLSSISSSQAMTNPQEPVIETRVRPCLTAILTIPLDTWCGNIIHRPGTPLLILGSRTSTNVKVMAISLGKDIIDPNRAYGLHYKPLLLSPKGTPIQNIPVGGAGRGVMCIDSSASKLVVGCTGGQKLAPSISVITAPIVITVPQLSPTQLDSIRSVCPTSVHPPLPYTPSSSGSSSSSSTSASGIPSNIPSGPAGPLKKSPSSSSTSSMSSSVISRVKNAAASTTRRSVFSLASPCPSPKVTPSIAPAPSAAGQSPGLTRISLGSAAKASTSPPRIGRKSPKIVWTPPSEYEGHQEVLMDLDEDCLQNHRHCREESFLAFGATPPEDGNGIAEDNFEVVETAKNESRGEEATDKPSPRLRSSSTTLSNLSRLIPSSPIAIRRRSSSSSTSWTQQFTKTTTAAYSSKSDDTDVLGSTTIISTSTLPTSSTKRTSIMAGKSRNRSAPDLLGKATATVNDRNSCGGKQSGPLPSPVTTSSPVSPVSSPKTLSKSWSWTSSRRLIK</sequence>
<protein>
    <recommendedName>
        <fullName evidence="5">F-box domain-containing protein</fullName>
    </recommendedName>
</protein>
<feature type="compositionally biased region" description="Low complexity" evidence="4">
    <location>
        <begin position="931"/>
        <end position="943"/>
    </location>
</feature>
<keyword evidence="7" id="KW-1185">Reference proteome</keyword>
<dbReference type="SUPFAM" id="SSF81383">
    <property type="entry name" value="F-box domain"/>
    <property type="match status" value="1"/>
</dbReference>
<evidence type="ECO:0000256" key="2">
    <source>
        <dbReference type="ARBA" id="ARBA00022737"/>
    </source>
</evidence>
<feature type="compositionally biased region" description="Low complexity" evidence="4">
    <location>
        <begin position="667"/>
        <end position="695"/>
    </location>
</feature>
<feature type="compositionally biased region" description="Polar residues" evidence="4">
    <location>
        <begin position="19"/>
        <end position="34"/>
    </location>
</feature>
<feature type="region of interest" description="Disordered" evidence="4">
    <location>
        <begin position="664"/>
        <end position="695"/>
    </location>
</feature>
<feature type="compositionally biased region" description="Polar residues" evidence="4">
    <location>
        <begin position="56"/>
        <end position="66"/>
    </location>
</feature>
<dbReference type="Gene3D" id="2.130.10.10">
    <property type="entry name" value="YVTN repeat-like/Quinoprotein amine dehydrogenase"/>
    <property type="match status" value="1"/>
</dbReference>
<evidence type="ECO:0000256" key="4">
    <source>
        <dbReference type="SAM" id="MobiDB-lite"/>
    </source>
</evidence>
<dbReference type="Proteomes" id="UP000780801">
    <property type="component" value="Unassembled WGS sequence"/>
</dbReference>
<dbReference type="InterPro" id="IPR015943">
    <property type="entry name" value="WD40/YVTN_repeat-like_dom_sf"/>
</dbReference>
<dbReference type="PANTHER" id="PTHR44436">
    <property type="entry name" value="F-BOX/WD REPEAT-CONTAINING PROTEIN 2"/>
    <property type="match status" value="1"/>
</dbReference>
<dbReference type="OrthoDB" id="1065058at2759"/>
<feature type="compositionally biased region" description="Low complexity" evidence="4">
    <location>
        <begin position="974"/>
        <end position="987"/>
    </location>
</feature>
<feature type="region of interest" description="Disordered" evidence="4">
    <location>
        <begin position="609"/>
        <end position="631"/>
    </location>
</feature>
<feature type="repeat" description="WD" evidence="3">
    <location>
        <begin position="482"/>
        <end position="521"/>
    </location>
</feature>
<feature type="compositionally biased region" description="Low complexity" evidence="4">
    <location>
        <begin position="1146"/>
        <end position="1164"/>
    </location>
</feature>
<dbReference type="InterPro" id="IPR042627">
    <property type="entry name" value="FBXW2"/>
</dbReference>
<feature type="region of interest" description="Disordered" evidence="4">
    <location>
        <begin position="1073"/>
        <end position="1233"/>
    </location>
</feature>
<comment type="caution">
    <text evidence="6">The sequence shown here is derived from an EMBL/GenBank/DDBJ whole genome shotgun (WGS) entry which is preliminary data.</text>
</comment>
<evidence type="ECO:0000313" key="7">
    <source>
        <dbReference type="Proteomes" id="UP000780801"/>
    </source>
</evidence>
<dbReference type="PROSITE" id="PS00678">
    <property type="entry name" value="WD_REPEATS_1"/>
    <property type="match status" value="1"/>
</dbReference>
<dbReference type="EMBL" id="JAABOA010000111">
    <property type="protein sequence ID" value="KAF9585853.1"/>
    <property type="molecule type" value="Genomic_DNA"/>
</dbReference>
<accession>A0A9P6G239</accession>
<dbReference type="Gene3D" id="1.20.1280.50">
    <property type="match status" value="1"/>
</dbReference>
<evidence type="ECO:0000256" key="3">
    <source>
        <dbReference type="PROSITE-ProRule" id="PRU00221"/>
    </source>
</evidence>
<keyword evidence="1 3" id="KW-0853">WD repeat</keyword>
<feature type="compositionally biased region" description="Polar residues" evidence="4">
    <location>
        <begin position="1184"/>
        <end position="1194"/>
    </location>
</feature>
<organism evidence="6 7">
    <name type="scientific">Lunasporangiospora selenospora</name>
    <dbReference type="NCBI Taxonomy" id="979761"/>
    <lineage>
        <taxon>Eukaryota</taxon>
        <taxon>Fungi</taxon>
        <taxon>Fungi incertae sedis</taxon>
        <taxon>Mucoromycota</taxon>
        <taxon>Mortierellomycotina</taxon>
        <taxon>Mortierellomycetes</taxon>
        <taxon>Mortierellales</taxon>
        <taxon>Mortierellaceae</taxon>
        <taxon>Lunasporangiospora</taxon>
    </lineage>
</organism>
<evidence type="ECO:0000313" key="6">
    <source>
        <dbReference type="EMBL" id="KAF9585853.1"/>
    </source>
</evidence>
<feature type="compositionally biased region" description="Basic residues" evidence="4">
    <location>
        <begin position="615"/>
        <end position="628"/>
    </location>
</feature>
<dbReference type="InterPro" id="IPR036047">
    <property type="entry name" value="F-box-like_dom_sf"/>
</dbReference>
<feature type="compositionally biased region" description="Low complexity" evidence="4">
    <location>
        <begin position="1089"/>
        <end position="1136"/>
    </location>
</feature>
<feature type="compositionally biased region" description="Basic residues" evidence="4">
    <location>
        <begin position="86"/>
        <end position="106"/>
    </location>
</feature>
<feature type="region of interest" description="Disordered" evidence="4">
    <location>
        <begin position="895"/>
        <end position="943"/>
    </location>
</feature>
<dbReference type="SMART" id="SM00320">
    <property type="entry name" value="WD40"/>
    <property type="match status" value="3"/>
</dbReference>
<dbReference type="InterPro" id="IPR019775">
    <property type="entry name" value="WD40_repeat_CS"/>
</dbReference>
<feature type="region of interest" description="Disordered" evidence="4">
    <location>
        <begin position="1"/>
        <end position="163"/>
    </location>
</feature>
<feature type="region of interest" description="Disordered" evidence="4">
    <location>
        <begin position="959"/>
        <end position="1019"/>
    </location>
</feature>
<keyword evidence="2" id="KW-0677">Repeat</keyword>
<dbReference type="SUPFAM" id="SSF50978">
    <property type="entry name" value="WD40 repeat-like"/>
    <property type="match status" value="1"/>
</dbReference>
<name>A0A9P6G239_9FUNG</name>
<proteinExistence type="predicted"/>
<dbReference type="InterPro" id="IPR036322">
    <property type="entry name" value="WD40_repeat_dom_sf"/>
</dbReference>
<dbReference type="AlphaFoldDB" id="A0A9P6G239"/>
<feature type="compositionally biased region" description="Low complexity" evidence="4">
    <location>
        <begin position="899"/>
        <end position="918"/>
    </location>
</feature>
<feature type="compositionally biased region" description="Basic and acidic residues" evidence="4">
    <location>
        <begin position="1073"/>
        <end position="1087"/>
    </location>
</feature>
<gene>
    <name evidence="6" type="ORF">BGW38_000409</name>
</gene>
<reference evidence="6" key="1">
    <citation type="journal article" date="2020" name="Fungal Divers.">
        <title>Resolving the Mortierellaceae phylogeny through synthesis of multi-gene phylogenetics and phylogenomics.</title>
        <authorList>
            <person name="Vandepol N."/>
            <person name="Liber J."/>
            <person name="Desiro A."/>
            <person name="Na H."/>
            <person name="Kennedy M."/>
            <person name="Barry K."/>
            <person name="Grigoriev I.V."/>
            <person name="Miller A.N."/>
            <person name="O'Donnell K."/>
            <person name="Stajich J.E."/>
            <person name="Bonito G."/>
        </authorList>
    </citation>
    <scope>NUCLEOTIDE SEQUENCE</scope>
    <source>
        <strain evidence="6">KOD1015</strain>
    </source>
</reference>
<feature type="repeat" description="WD" evidence="3">
    <location>
        <begin position="395"/>
        <end position="434"/>
    </location>
</feature>
<evidence type="ECO:0000259" key="5">
    <source>
        <dbReference type="PROSITE" id="PS50181"/>
    </source>
</evidence>
<dbReference type="PROSITE" id="PS50294">
    <property type="entry name" value="WD_REPEATS_REGION"/>
    <property type="match status" value="1"/>
</dbReference>